<accession>A0A5K1K7J6</accession>
<protein>
    <submittedName>
        <fullName evidence="8">APH domain-containing protein</fullName>
    </submittedName>
</protein>
<evidence type="ECO:0000256" key="1">
    <source>
        <dbReference type="ARBA" id="ARBA00022527"/>
    </source>
</evidence>
<evidence type="ECO:0000256" key="3">
    <source>
        <dbReference type="ARBA" id="ARBA00022741"/>
    </source>
</evidence>
<feature type="domain" description="Alpha-type protein kinase" evidence="7">
    <location>
        <begin position="181"/>
        <end position="437"/>
    </location>
</feature>
<proteinExistence type="predicted"/>
<dbReference type="CDD" id="cd04515">
    <property type="entry name" value="Alpha_kinase"/>
    <property type="match status" value="1"/>
</dbReference>
<dbReference type="PANTHER" id="PTHR45992">
    <property type="entry name" value="EUKARYOTIC ELONGATION FACTOR 2 KINASE-RELATED"/>
    <property type="match status" value="1"/>
</dbReference>
<dbReference type="PANTHER" id="PTHR45992:SF2">
    <property type="entry name" value="EUKARYOTIC ELONGATION FACTOR 2 KINASE"/>
    <property type="match status" value="1"/>
</dbReference>
<dbReference type="GO" id="GO:0005524">
    <property type="term" value="F:ATP binding"/>
    <property type="evidence" value="ECO:0007669"/>
    <property type="project" value="UniProtKB-KW"/>
</dbReference>
<keyword evidence="1" id="KW-0723">Serine/threonine-protein kinase</keyword>
<dbReference type="Pfam" id="PF02816">
    <property type="entry name" value="Alpha_kinase"/>
    <property type="match status" value="1"/>
</dbReference>
<evidence type="ECO:0000256" key="4">
    <source>
        <dbReference type="ARBA" id="ARBA00022777"/>
    </source>
</evidence>
<name>A0A5K1K7J6_9APHY</name>
<dbReference type="InterPro" id="IPR004166">
    <property type="entry name" value="a-kinase_dom"/>
</dbReference>
<dbReference type="Gene3D" id="3.20.200.10">
    <property type="entry name" value="MHCK/EF2 kinase"/>
    <property type="match status" value="1"/>
</dbReference>
<dbReference type="SUPFAM" id="SSF56112">
    <property type="entry name" value="Protein kinase-like (PK-like)"/>
    <property type="match status" value="1"/>
</dbReference>
<dbReference type="GO" id="GO:1903013">
    <property type="term" value="P:response to differentiation-inducing factor 1"/>
    <property type="evidence" value="ECO:0007669"/>
    <property type="project" value="TreeGrafter"/>
</dbReference>
<dbReference type="PROSITE" id="PS51158">
    <property type="entry name" value="ALPHA_KINASE"/>
    <property type="match status" value="1"/>
</dbReference>
<gene>
    <name evidence="8" type="primary">I1RKU6</name>
</gene>
<keyword evidence="2" id="KW-0808">Transferase</keyword>
<dbReference type="InterPro" id="IPR011009">
    <property type="entry name" value="Kinase-like_dom_sf"/>
</dbReference>
<keyword evidence="5" id="KW-0067">ATP-binding</keyword>
<evidence type="ECO:0000259" key="7">
    <source>
        <dbReference type="PROSITE" id="PS51158"/>
    </source>
</evidence>
<evidence type="ECO:0000313" key="8">
    <source>
        <dbReference type="EMBL" id="VWP02366.1"/>
    </source>
</evidence>
<keyword evidence="3" id="KW-0547">Nucleotide-binding</keyword>
<sequence>MLALRSRILKEVNGRWTEFYSASLLEEETSLRAPNNFVFPADKLVMTVAQWYQMYSRPEYRDTYIVLPKQSQRKGKTNSKVYAFSVELYINVGQYTARTGDPELLGTGRAGAKRKTSAARISDTNITGESSKRLREATSPQPSRQTLRSLFVGDGDLLTQTPAAITVEEVRFKRTTCVISEGSGTPTLMEESSLLSGFLETRPLDLIAGERGNTKDIFGQLRIGNKPYVAKKLVNIGGGRSEEIPLSKATTVLTADLIRIKRMAYFAGKFKVLAYDQGVDIAEFDVSEAFLIKIYKPSAPPTENGSDGGDEEDPPRPEASEEASGVYLVEPVRLTTTVVKFSGTLGATTRSDLRSLTVTAYAHYVAEQTACRYIFADIQGSNNANAGGKLSLTLFDPMTHTAEGTSGIGDHGPRGLQDFISSHTCNHICMALQLASTEILQNTLDELLLAGNTKAPEEDPETP</sequence>
<dbReference type="InterPro" id="IPR051852">
    <property type="entry name" value="Alpha-type_PK"/>
</dbReference>
<evidence type="ECO:0000256" key="5">
    <source>
        <dbReference type="ARBA" id="ARBA00022840"/>
    </source>
</evidence>
<evidence type="ECO:0000256" key="6">
    <source>
        <dbReference type="SAM" id="MobiDB-lite"/>
    </source>
</evidence>
<keyword evidence="4" id="KW-0418">Kinase</keyword>
<organism evidence="8">
    <name type="scientific">Ganoderma boninense</name>
    <dbReference type="NCBI Taxonomy" id="34458"/>
    <lineage>
        <taxon>Eukaryota</taxon>
        <taxon>Fungi</taxon>
        <taxon>Dikarya</taxon>
        <taxon>Basidiomycota</taxon>
        <taxon>Agaricomycotina</taxon>
        <taxon>Agaricomycetes</taxon>
        <taxon>Polyporales</taxon>
        <taxon>Polyporaceae</taxon>
        <taxon>Ganoderma</taxon>
    </lineage>
</organism>
<feature type="region of interest" description="Disordered" evidence="6">
    <location>
        <begin position="106"/>
        <end position="145"/>
    </location>
</feature>
<dbReference type="GO" id="GO:0031037">
    <property type="term" value="P:myosin II filament disassembly"/>
    <property type="evidence" value="ECO:0007669"/>
    <property type="project" value="TreeGrafter"/>
</dbReference>
<reference evidence="8" key="1">
    <citation type="submission" date="2019-10" db="EMBL/GenBank/DDBJ databases">
        <authorList>
            <person name="Nor Muhammad N."/>
        </authorList>
    </citation>
    <scope>NUCLEOTIDE SEQUENCE</scope>
</reference>
<dbReference type="AlphaFoldDB" id="A0A5K1K7J6"/>
<dbReference type="EMBL" id="LR730152">
    <property type="protein sequence ID" value="VWP02366.1"/>
    <property type="molecule type" value="Genomic_DNA"/>
</dbReference>
<feature type="region of interest" description="Disordered" evidence="6">
    <location>
        <begin position="298"/>
        <end position="325"/>
    </location>
</feature>
<evidence type="ECO:0000256" key="2">
    <source>
        <dbReference type="ARBA" id="ARBA00022679"/>
    </source>
</evidence>
<dbReference type="GO" id="GO:0004674">
    <property type="term" value="F:protein serine/threonine kinase activity"/>
    <property type="evidence" value="ECO:0007669"/>
    <property type="project" value="UniProtKB-KW"/>
</dbReference>